<gene>
    <name evidence="1" type="ORF">RN50_01866</name>
</gene>
<dbReference type="GeneID" id="94445295"/>
<sequence>MVQKDTTRKVLAVLAGGLVLGVGIGVTLAAWNDSEFASGTFTAGSFNLEGSTASATTAYVNHNVDNGDTAVSLVFQLPAVASSMAPGDVVYAPFWVRLDSTTTNNATLLPTGVTAGSGGNAANLSYTVTAIAPGATCGAAATGTLLASGATLATQTGATSVPLTKGATAGTAGTPVQLCFAVTAGSGLTQGAAATATWKFTATSTAN</sequence>
<dbReference type="EMBL" id="JYIU01000042">
    <property type="protein sequence ID" value="KJL20905.1"/>
    <property type="molecule type" value="Genomic_DNA"/>
</dbReference>
<organism evidence="1 2">
    <name type="scientific">Microbacterium foliorum</name>
    <dbReference type="NCBI Taxonomy" id="104336"/>
    <lineage>
        <taxon>Bacteria</taxon>
        <taxon>Bacillati</taxon>
        <taxon>Actinomycetota</taxon>
        <taxon>Actinomycetes</taxon>
        <taxon>Micrococcales</taxon>
        <taxon>Microbacteriaceae</taxon>
        <taxon>Microbacterium</taxon>
    </lineage>
</organism>
<comment type="caution">
    <text evidence="1">The sequence shown here is derived from an EMBL/GenBank/DDBJ whole genome shotgun (WGS) entry which is preliminary data.</text>
</comment>
<keyword evidence="2" id="KW-1185">Reference proteome</keyword>
<dbReference type="Proteomes" id="UP000033572">
    <property type="component" value="Unassembled WGS sequence"/>
</dbReference>
<dbReference type="KEGG" id="mfol:DXT68_12895"/>
<dbReference type="AlphaFoldDB" id="A0A0F0KL81"/>
<name>A0A0F0KL81_9MICO</name>
<proteinExistence type="predicted"/>
<evidence type="ECO:0000313" key="2">
    <source>
        <dbReference type="Proteomes" id="UP000033572"/>
    </source>
</evidence>
<protein>
    <recommendedName>
        <fullName evidence="3">SipW-cognate class signal peptide</fullName>
    </recommendedName>
</protein>
<evidence type="ECO:0000313" key="1">
    <source>
        <dbReference type="EMBL" id="KJL20905.1"/>
    </source>
</evidence>
<reference evidence="1 2" key="1">
    <citation type="submission" date="2015-02" db="EMBL/GenBank/DDBJ databases">
        <title>Draft genome sequences of ten Microbacterium spp. with emphasis on heavy metal contaminated environments.</title>
        <authorList>
            <person name="Corretto E."/>
        </authorList>
    </citation>
    <scope>NUCLEOTIDE SEQUENCE [LARGE SCALE GENOMIC DNA]</scope>
    <source>
        <strain evidence="1 2">DSM 12966</strain>
    </source>
</reference>
<evidence type="ECO:0008006" key="3">
    <source>
        <dbReference type="Google" id="ProtNLM"/>
    </source>
</evidence>
<dbReference type="PATRIC" id="fig|104336.4.peg.1908"/>
<accession>A0A0F0KL81</accession>
<dbReference type="RefSeq" id="WP_045254242.1">
    <property type="nucleotide sequence ID" value="NZ_CP031425.1"/>
</dbReference>
<dbReference type="InterPro" id="IPR023833">
    <property type="entry name" value="Signal_pept_SipW-depend-type"/>
</dbReference>
<dbReference type="NCBIfam" id="TIGR04088">
    <property type="entry name" value="cognate_SipW"/>
    <property type="match status" value="1"/>
</dbReference>